<evidence type="ECO:0000256" key="1">
    <source>
        <dbReference type="SAM" id="MobiDB-lite"/>
    </source>
</evidence>
<name>A0A384K1M1_BOTFB</name>
<feature type="region of interest" description="Disordered" evidence="1">
    <location>
        <begin position="1"/>
        <end position="30"/>
    </location>
</feature>
<protein>
    <submittedName>
        <fullName evidence="2">Uncharacterized protein</fullName>
    </submittedName>
</protein>
<dbReference type="VEuPathDB" id="FungiDB:Bcin13g05160"/>
<gene>
    <name evidence="2" type="ORF">BCIN_13g05160</name>
</gene>
<reference evidence="2 3" key="2">
    <citation type="journal article" date="2012" name="Eukaryot. Cell">
        <title>Genome update of Botrytis cinerea strains B05.10 and T4.</title>
        <authorList>
            <person name="Staats M."/>
            <person name="van Kan J.A."/>
        </authorList>
    </citation>
    <scope>NUCLEOTIDE SEQUENCE [LARGE SCALE GENOMIC DNA]</scope>
    <source>
        <strain evidence="2 3">B05.10</strain>
    </source>
</reference>
<proteinExistence type="predicted"/>
<dbReference type="KEGG" id="bfu:BCIN_13g05160"/>
<reference evidence="2 3" key="3">
    <citation type="journal article" date="2017" name="Mol. Plant Pathol.">
        <title>A gapless genome sequence of the fungus Botrytis cinerea.</title>
        <authorList>
            <person name="Van Kan J.A."/>
            <person name="Stassen J.H."/>
            <person name="Mosbach A."/>
            <person name="Van Der Lee T.A."/>
            <person name="Faino L."/>
            <person name="Farmer A.D."/>
            <person name="Papasotiriou D.G."/>
            <person name="Zhou S."/>
            <person name="Seidl M.F."/>
            <person name="Cottam E."/>
            <person name="Edel D."/>
            <person name="Hahn M."/>
            <person name="Schwartz D.C."/>
            <person name="Dietrich R.A."/>
            <person name="Widdison S."/>
            <person name="Scalliet G."/>
        </authorList>
    </citation>
    <scope>NUCLEOTIDE SEQUENCE [LARGE SCALE GENOMIC DNA]</scope>
    <source>
        <strain evidence="2 3">B05.10</strain>
    </source>
</reference>
<organism evidence="2 3">
    <name type="scientific">Botryotinia fuckeliana (strain B05.10)</name>
    <name type="common">Noble rot fungus</name>
    <name type="synonym">Botrytis cinerea</name>
    <dbReference type="NCBI Taxonomy" id="332648"/>
    <lineage>
        <taxon>Eukaryota</taxon>
        <taxon>Fungi</taxon>
        <taxon>Dikarya</taxon>
        <taxon>Ascomycota</taxon>
        <taxon>Pezizomycotina</taxon>
        <taxon>Leotiomycetes</taxon>
        <taxon>Helotiales</taxon>
        <taxon>Sclerotiniaceae</taxon>
        <taxon>Botrytis</taxon>
    </lineage>
</organism>
<dbReference type="GeneID" id="5435367"/>
<sequence length="94" mass="9902">MASASHASSIGFGGTTWNKNGSRSSNGPRFVAPMTTGLMAFVHGRERSPRILTMVTLVEPVEPAPSMNTYGPRTIRVLSASPPSNVGNVTVTED</sequence>
<dbReference type="AlphaFoldDB" id="A0A384K1M1"/>
<evidence type="ECO:0000313" key="3">
    <source>
        <dbReference type="Proteomes" id="UP000001798"/>
    </source>
</evidence>
<evidence type="ECO:0000313" key="2">
    <source>
        <dbReference type="EMBL" id="ATZ56681.1"/>
    </source>
</evidence>
<keyword evidence="3" id="KW-1185">Reference proteome</keyword>
<dbReference type="Proteomes" id="UP000001798">
    <property type="component" value="Chromosome 13"/>
</dbReference>
<reference evidence="2 3" key="1">
    <citation type="journal article" date="2011" name="PLoS Genet.">
        <title>Genomic analysis of the necrotrophic fungal pathogens Sclerotinia sclerotiorum and Botrytis cinerea.</title>
        <authorList>
            <person name="Amselem J."/>
            <person name="Cuomo C.A."/>
            <person name="van Kan J.A."/>
            <person name="Viaud M."/>
            <person name="Benito E.P."/>
            <person name="Couloux A."/>
            <person name="Coutinho P.M."/>
            <person name="de Vries R.P."/>
            <person name="Dyer P.S."/>
            <person name="Fillinger S."/>
            <person name="Fournier E."/>
            <person name="Gout L."/>
            <person name="Hahn M."/>
            <person name="Kohn L."/>
            <person name="Lapalu N."/>
            <person name="Plummer K.M."/>
            <person name="Pradier J.M."/>
            <person name="Quevillon E."/>
            <person name="Sharon A."/>
            <person name="Simon A."/>
            <person name="ten Have A."/>
            <person name="Tudzynski B."/>
            <person name="Tudzynski P."/>
            <person name="Wincker P."/>
            <person name="Andrew M."/>
            <person name="Anthouard V."/>
            <person name="Beever R.E."/>
            <person name="Beffa R."/>
            <person name="Benoit I."/>
            <person name="Bouzid O."/>
            <person name="Brault B."/>
            <person name="Chen Z."/>
            <person name="Choquer M."/>
            <person name="Collemare J."/>
            <person name="Cotton P."/>
            <person name="Danchin E.G."/>
            <person name="Da Silva C."/>
            <person name="Gautier A."/>
            <person name="Giraud C."/>
            <person name="Giraud T."/>
            <person name="Gonzalez C."/>
            <person name="Grossetete S."/>
            <person name="Guldener U."/>
            <person name="Henrissat B."/>
            <person name="Howlett B.J."/>
            <person name="Kodira C."/>
            <person name="Kretschmer M."/>
            <person name="Lappartient A."/>
            <person name="Leroch M."/>
            <person name="Levis C."/>
            <person name="Mauceli E."/>
            <person name="Neuveglise C."/>
            <person name="Oeser B."/>
            <person name="Pearson M."/>
            <person name="Poulain J."/>
            <person name="Poussereau N."/>
            <person name="Quesneville H."/>
            <person name="Rascle C."/>
            <person name="Schumacher J."/>
            <person name="Segurens B."/>
            <person name="Sexton A."/>
            <person name="Silva E."/>
            <person name="Sirven C."/>
            <person name="Soanes D.M."/>
            <person name="Talbot N.J."/>
            <person name="Templeton M."/>
            <person name="Yandava C."/>
            <person name="Yarden O."/>
            <person name="Zeng Q."/>
            <person name="Rollins J.A."/>
            <person name="Lebrun M.H."/>
            <person name="Dickman M."/>
        </authorList>
    </citation>
    <scope>NUCLEOTIDE SEQUENCE [LARGE SCALE GENOMIC DNA]</scope>
    <source>
        <strain evidence="2 3">B05.10</strain>
    </source>
</reference>
<dbReference type="EMBL" id="CP009817">
    <property type="protein sequence ID" value="ATZ56681.1"/>
    <property type="molecule type" value="Genomic_DNA"/>
</dbReference>
<feature type="compositionally biased region" description="Polar residues" evidence="1">
    <location>
        <begin position="15"/>
        <end position="27"/>
    </location>
</feature>
<dbReference type="RefSeq" id="XP_024552684.1">
    <property type="nucleotide sequence ID" value="XM_024698325.1"/>
</dbReference>
<accession>A0A384K1M1</accession>